<feature type="transmembrane region" description="Helical" evidence="5">
    <location>
        <begin position="67"/>
        <end position="87"/>
    </location>
</feature>
<comment type="subcellular location">
    <subcellularLocation>
        <location evidence="1">Membrane</location>
        <topology evidence="1">Multi-pass membrane protein</topology>
    </subcellularLocation>
</comment>
<feature type="transmembrane region" description="Helical" evidence="5">
    <location>
        <begin position="94"/>
        <end position="121"/>
    </location>
</feature>
<evidence type="ECO:0000256" key="1">
    <source>
        <dbReference type="ARBA" id="ARBA00004141"/>
    </source>
</evidence>
<dbReference type="Pfam" id="PF01758">
    <property type="entry name" value="SBF"/>
    <property type="match status" value="1"/>
</dbReference>
<feature type="transmembrane region" description="Helical" evidence="5">
    <location>
        <begin position="198"/>
        <end position="218"/>
    </location>
</feature>
<comment type="caution">
    <text evidence="6">The sequence shown here is derived from an EMBL/GenBank/DDBJ whole genome shotgun (WGS) entry which is preliminary data.</text>
</comment>
<evidence type="ECO:0000313" key="7">
    <source>
        <dbReference type="Proteomes" id="UP000463224"/>
    </source>
</evidence>
<dbReference type="GO" id="GO:0016020">
    <property type="term" value="C:membrane"/>
    <property type="evidence" value="ECO:0007669"/>
    <property type="project" value="UniProtKB-SubCell"/>
</dbReference>
<dbReference type="InterPro" id="IPR038770">
    <property type="entry name" value="Na+/solute_symporter_sf"/>
</dbReference>
<gene>
    <name evidence="6" type="ORF">GN330_20305</name>
</gene>
<accession>A0A844QK17</accession>
<evidence type="ECO:0000256" key="2">
    <source>
        <dbReference type="ARBA" id="ARBA00022692"/>
    </source>
</evidence>
<dbReference type="PANTHER" id="PTHR10361">
    <property type="entry name" value="SODIUM-BILE ACID COTRANSPORTER"/>
    <property type="match status" value="1"/>
</dbReference>
<sequence>MDIILSVFLPLALAIIMFSLGLGLTLADFARVAREPKAFAIGAVAQLVLLPLIAYLTVIGFGISGELAVGLMILSFCPGGVTSNILTRFAKGDLALSISLTGVISLVSVVTVPVLVGLAAGHFLGVDAPPVDVTALGVAMFAITAVPVAIGMLVRRFAARFADAVETPVSHLATALFCIVVAGALASNWTVFVANLPVLGPAVVALNVVMLAIGMALARSGGLNRGRSSAIAIETGIQNATLGITVGSLISEQATGLPPFSLPSGVYGITMYLVSVPFVLWRRRLTPA</sequence>
<keyword evidence="4 5" id="KW-0472">Membrane</keyword>
<keyword evidence="2 5" id="KW-0812">Transmembrane</keyword>
<evidence type="ECO:0000313" key="6">
    <source>
        <dbReference type="EMBL" id="MVA99597.1"/>
    </source>
</evidence>
<dbReference type="InterPro" id="IPR002657">
    <property type="entry name" value="BilAc:Na_symport/Acr3"/>
</dbReference>
<feature type="transmembrane region" description="Helical" evidence="5">
    <location>
        <begin position="39"/>
        <end position="61"/>
    </location>
</feature>
<feature type="transmembrane region" description="Helical" evidence="5">
    <location>
        <begin position="133"/>
        <end position="154"/>
    </location>
</feature>
<dbReference type="Proteomes" id="UP000463224">
    <property type="component" value="Unassembled WGS sequence"/>
</dbReference>
<dbReference type="EMBL" id="WPHG01000006">
    <property type="protein sequence ID" value="MVA99597.1"/>
    <property type="molecule type" value="Genomic_DNA"/>
</dbReference>
<dbReference type="InterPro" id="IPR004710">
    <property type="entry name" value="Bilac:Na_transpt"/>
</dbReference>
<proteinExistence type="predicted"/>
<dbReference type="PANTHER" id="PTHR10361:SF24">
    <property type="entry name" value="P3 PROTEIN"/>
    <property type="match status" value="1"/>
</dbReference>
<feature type="transmembrane region" description="Helical" evidence="5">
    <location>
        <begin position="230"/>
        <end position="250"/>
    </location>
</feature>
<keyword evidence="3 5" id="KW-1133">Transmembrane helix</keyword>
<keyword evidence="7" id="KW-1185">Reference proteome</keyword>
<evidence type="ECO:0000256" key="3">
    <source>
        <dbReference type="ARBA" id="ARBA00022989"/>
    </source>
</evidence>
<evidence type="ECO:0000256" key="5">
    <source>
        <dbReference type="SAM" id="Phobius"/>
    </source>
</evidence>
<dbReference type="RefSeq" id="WP_156714929.1">
    <property type="nucleotide sequence ID" value="NZ_WPHG01000006.1"/>
</dbReference>
<feature type="transmembrane region" description="Helical" evidence="5">
    <location>
        <begin position="6"/>
        <end position="27"/>
    </location>
</feature>
<organism evidence="6 7">
    <name type="scientific">Nitratireductor arenosus</name>
    <dbReference type="NCBI Taxonomy" id="2682096"/>
    <lineage>
        <taxon>Bacteria</taxon>
        <taxon>Pseudomonadati</taxon>
        <taxon>Pseudomonadota</taxon>
        <taxon>Alphaproteobacteria</taxon>
        <taxon>Hyphomicrobiales</taxon>
        <taxon>Phyllobacteriaceae</taxon>
        <taxon>Nitratireductor</taxon>
    </lineage>
</organism>
<protein>
    <submittedName>
        <fullName evidence="6">Bile acid:sodium symporter family protein</fullName>
    </submittedName>
</protein>
<dbReference type="Gene3D" id="1.20.1530.20">
    <property type="match status" value="1"/>
</dbReference>
<evidence type="ECO:0000256" key="4">
    <source>
        <dbReference type="ARBA" id="ARBA00023136"/>
    </source>
</evidence>
<feature type="transmembrane region" description="Helical" evidence="5">
    <location>
        <begin position="174"/>
        <end position="192"/>
    </location>
</feature>
<name>A0A844QK17_9HYPH</name>
<feature type="transmembrane region" description="Helical" evidence="5">
    <location>
        <begin position="262"/>
        <end position="281"/>
    </location>
</feature>
<reference evidence="6 7" key="1">
    <citation type="submission" date="2019-12" db="EMBL/GenBank/DDBJ databases">
        <title>Nitratireductor arenosus sp. nov., Isolated from sea sand, Jeju island, South Korea.</title>
        <authorList>
            <person name="Kim W."/>
        </authorList>
    </citation>
    <scope>NUCLEOTIDE SEQUENCE [LARGE SCALE GENOMIC DNA]</scope>
    <source>
        <strain evidence="6 7">CAU 1489</strain>
    </source>
</reference>
<dbReference type="AlphaFoldDB" id="A0A844QK17"/>